<organism evidence="1 2">
    <name type="scientific">Pyricularia oryzae (strain 70-15 / ATCC MYA-4617 / FGSC 8958)</name>
    <name type="common">Rice blast fungus</name>
    <name type="synonym">Magnaporthe oryzae</name>
    <dbReference type="NCBI Taxonomy" id="242507"/>
    <lineage>
        <taxon>Eukaryota</taxon>
        <taxon>Fungi</taxon>
        <taxon>Dikarya</taxon>
        <taxon>Ascomycota</taxon>
        <taxon>Pezizomycotina</taxon>
        <taxon>Sordariomycetes</taxon>
        <taxon>Sordariomycetidae</taxon>
        <taxon>Magnaporthales</taxon>
        <taxon>Pyriculariaceae</taxon>
        <taxon>Pyricularia</taxon>
    </lineage>
</organism>
<dbReference type="GeneID" id="12986168"/>
<dbReference type="EMBL" id="CM001232">
    <property type="protein sequence ID" value="EHA53495.1"/>
    <property type="molecule type" value="Genomic_DNA"/>
</dbReference>
<dbReference type="HOGENOM" id="CLU_3125388_0_0_1"/>
<accession>G4MXG5</accession>
<name>G4MXG5_PYRO7</name>
<reference key="2">
    <citation type="submission" date="2011-05" db="EMBL/GenBank/DDBJ databases">
        <title>The Genome Sequence of Magnaporthe oryzae 70-15.</title>
        <authorList>
            <consortium name="The Broad Institute Genome Sequencing Platform"/>
            <person name="Ma L.-J."/>
            <person name="Dead R."/>
            <person name="Young S.K."/>
            <person name="Zeng Q."/>
            <person name="Gargeya S."/>
            <person name="Fitzgerald M."/>
            <person name="Haas B."/>
            <person name="Abouelleil A."/>
            <person name="Alvarado L."/>
            <person name="Arachchi H.M."/>
            <person name="Berlin A."/>
            <person name="Brown A."/>
            <person name="Chapman S.B."/>
            <person name="Chen Z."/>
            <person name="Dunbar C."/>
            <person name="Freedman E."/>
            <person name="Gearin G."/>
            <person name="Gellesch M."/>
            <person name="Goldberg J."/>
            <person name="Griggs A."/>
            <person name="Gujja S."/>
            <person name="Heiman D."/>
            <person name="Howarth C."/>
            <person name="Larson L."/>
            <person name="Lui A."/>
            <person name="MacDonald P.J.P."/>
            <person name="Mehta T."/>
            <person name="Montmayeur A."/>
            <person name="Murphy C."/>
            <person name="Neiman D."/>
            <person name="Pearson M."/>
            <person name="Priest M."/>
            <person name="Roberts A."/>
            <person name="Saif S."/>
            <person name="Shea T."/>
            <person name="Shenoy N."/>
            <person name="Sisk P."/>
            <person name="Stolte C."/>
            <person name="Sykes S."/>
            <person name="Yandava C."/>
            <person name="Wortman J."/>
            <person name="Nusbaum C."/>
            <person name="Birren B."/>
        </authorList>
    </citation>
    <scope>NUCLEOTIDE SEQUENCE</scope>
    <source>
        <strain>70-15</strain>
    </source>
</reference>
<dbReference type="InParanoid" id="G4MXG5"/>
<dbReference type="RefSeq" id="XP_003713302.1">
    <property type="nucleotide sequence ID" value="XM_003713254.1"/>
</dbReference>
<gene>
    <name evidence="1" type="ORF">MGG_15499</name>
</gene>
<reference evidence="1 2" key="1">
    <citation type="journal article" date="2005" name="Nature">
        <title>The genome sequence of the rice blast fungus Magnaporthe grisea.</title>
        <authorList>
            <person name="Dean R.A."/>
            <person name="Talbot N.J."/>
            <person name="Ebbole D.J."/>
            <person name="Farman M.L."/>
            <person name="Mitchell T.K."/>
            <person name="Orbach M.J."/>
            <person name="Thon M."/>
            <person name="Kulkarni R."/>
            <person name="Xu J.R."/>
            <person name="Pan H."/>
            <person name="Read N.D."/>
            <person name="Lee Y.H."/>
            <person name="Carbone I."/>
            <person name="Brown D."/>
            <person name="Oh Y.Y."/>
            <person name="Donofrio N."/>
            <person name="Jeong J.S."/>
            <person name="Soanes D.M."/>
            <person name="Djonovic S."/>
            <person name="Kolomiets E."/>
            <person name="Rehmeyer C."/>
            <person name="Li W."/>
            <person name="Harding M."/>
            <person name="Kim S."/>
            <person name="Lebrun M.H."/>
            <person name="Bohnert H."/>
            <person name="Coughlan S."/>
            <person name="Butler J."/>
            <person name="Calvo S."/>
            <person name="Ma L.J."/>
            <person name="Nicol R."/>
            <person name="Purcell S."/>
            <person name="Nusbaum C."/>
            <person name="Galagan J.E."/>
            <person name="Birren B.W."/>
        </authorList>
    </citation>
    <scope>NUCLEOTIDE SEQUENCE [LARGE SCALE GENOMIC DNA]</scope>
    <source>
        <strain evidence="2">70-15 / ATCC MYA-4617 / FGSC 8958</strain>
    </source>
</reference>
<keyword evidence="2" id="KW-1185">Reference proteome</keyword>
<dbReference type="AlphaFoldDB" id="G4MXG5"/>
<protein>
    <submittedName>
        <fullName evidence="1">Uncharacterized protein</fullName>
    </submittedName>
</protein>
<dbReference type="VEuPathDB" id="FungiDB:MGG_15499"/>
<evidence type="ECO:0000313" key="1">
    <source>
        <dbReference type="EMBL" id="EHA53495.1"/>
    </source>
</evidence>
<sequence length="50" mass="5564">MPRAATDRGARVSRCPPQSVPGMVSIMVRGELTYGHDKYMYLPFPVLLTP</sequence>
<proteinExistence type="predicted"/>
<dbReference type="KEGG" id="mgr:MGG_15499"/>
<evidence type="ECO:0000313" key="2">
    <source>
        <dbReference type="Proteomes" id="UP000009058"/>
    </source>
</evidence>
<dbReference type="Proteomes" id="UP000009058">
    <property type="component" value="Chromosome 2"/>
</dbReference>